<evidence type="ECO:0000256" key="1">
    <source>
        <dbReference type="ARBA" id="ARBA00006432"/>
    </source>
</evidence>
<dbReference type="PANTHER" id="PTHR43201">
    <property type="entry name" value="ACYL-COA SYNTHETASE"/>
    <property type="match status" value="1"/>
</dbReference>
<dbReference type="InterPro" id="IPR000873">
    <property type="entry name" value="AMP-dep_synth/lig_dom"/>
</dbReference>
<dbReference type="OrthoDB" id="9803968at2"/>
<keyword evidence="6" id="KW-1185">Reference proteome</keyword>
<dbReference type="Gene3D" id="3.40.50.12780">
    <property type="entry name" value="N-terminal domain of ligase-like"/>
    <property type="match status" value="1"/>
</dbReference>
<dbReference type="Gene3D" id="3.30.300.30">
    <property type="match status" value="1"/>
</dbReference>
<accession>A0A2S0KC05</accession>
<protein>
    <submittedName>
        <fullName evidence="5">AMP-dependent synthetase</fullName>
    </submittedName>
</protein>
<evidence type="ECO:0000313" key="6">
    <source>
        <dbReference type="Proteomes" id="UP000239814"/>
    </source>
</evidence>
<sequence>MTPGTYFAWESADRGDAPCIRDDALDLTYAEFAARVDAAAEQLQSLGVGRGDVVATFLPNRVELVVTLMAAWRLRAVGTPVNPGFTDAEAEYQLRDSCTSVVVAETPIGDRDARTLLLVDDLAAAPSPGWMPPQPPTEADDALLIYTSGSTGRPKGVLLGHDNLHFFARSSAEFFGHGPDTHALLILPLFHSNAINVSVLAPLAVGGQVSITGRFSAGRFFDDVARLRPTFFSAVPAVYAMLVAKGEVPSGALDSLRFAICGAAPISRELLDRTEQTFGIPIVEGYGLTEATCASCCNPIDGPRKLGTVGPALPGQTVRVVGPDGREVPVGERGEVLIAGPAVMRGYLNRPEATAEAVVDGWLHTGDVGVLDEDGYLRIVDRIKDMIIRGGENVYPKEIEIALAGHDAVLECAVVGAPDPVLGEVPVAFVVTYPDLPVTAEELAEFVQPQLAKVKWPQHVHLVEALPRNPVGKVDKPGLRGRLRAPA</sequence>
<dbReference type="Pfam" id="PF00501">
    <property type="entry name" value="AMP-binding"/>
    <property type="match status" value="1"/>
</dbReference>
<dbReference type="FunFam" id="3.30.300.30:FF:000008">
    <property type="entry name" value="2,3-dihydroxybenzoate-AMP ligase"/>
    <property type="match status" value="1"/>
</dbReference>
<dbReference type="EMBL" id="CP027433">
    <property type="protein sequence ID" value="AVL99195.1"/>
    <property type="molecule type" value="Genomic_DNA"/>
</dbReference>
<dbReference type="RefSeq" id="WP_105940931.1">
    <property type="nucleotide sequence ID" value="NZ_CP027433.1"/>
</dbReference>
<keyword evidence="2" id="KW-0436">Ligase</keyword>
<evidence type="ECO:0000313" key="5">
    <source>
        <dbReference type="EMBL" id="AVL99195.1"/>
    </source>
</evidence>
<feature type="domain" description="AMP-binding enzyme C-terminal" evidence="4">
    <location>
        <begin position="398"/>
        <end position="473"/>
    </location>
</feature>
<dbReference type="GO" id="GO:0006631">
    <property type="term" value="P:fatty acid metabolic process"/>
    <property type="evidence" value="ECO:0007669"/>
    <property type="project" value="TreeGrafter"/>
</dbReference>
<dbReference type="SUPFAM" id="SSF56801">
    <property type="entry name" value="Acetyl-CoA synthetase-like"/>
    <property type="match status" value="1"/>
</dbReference>
<dbReference type="InterPro" id="IPR042099">
    <property type="entry name" value="ANL_N_sf"/>
</dbReference>
<gene>
    <name evidence="5" type="ORF">C6V83_01690</name>
</gene>
<organism evidence="5 6">
    <name type="scientific">Gordonia iterans</name>
    <dbReference type="NCBI Taxonomy" id="1004901"/>
    <lineage>
        <taxon>Bacteria</taxon>
        <taxon>Bacillati</taxon>
        <taxon>Actinomycetota</taxon>
        <taxon>Actinomycetes</taxon>
        <taxon>Mycobacteriales</taxon>
        <taxon>Gordoniaceae</taxon>
        <taxon>Gordonia</taxon>
    </lineage>
</organism>
<dbReference type="PROSITE" id="PS00455">
    <property type="entry name" value="AMP_BINDING"/>
    <property type="match status" value="1"/>
</dbReference>
<evidence type="ECO:0000256" key="2">
    <source>
        <dbReference type="ARBA" id="ARBA00022598"/>
    </source>
</evidence>
<dbReference type="InterPro" id="IPR025110">
    <property type="entry name" value="AMP-bd_C"/>
</dbReference>
<reference evidence="5 6" key="1">
    <citation type="submission" date="2018-03" db="EMBL/GenBank/DDBJ databases">
        <title>Characteristics and genome of n-alkane degrading marine bacteria Gordonia iterans isolated from crude oil contaminated in Tae-an, South Korea.</title>
        <authorList>
            <person name="Lee S.-S."/>
            <person name="Kim H."/>
        </authorList>
    </citation>
    <scope>NUCLEOTIDE SEQUENCE [LARGE SCALE GENOMIC DNA]</scope>
    <source>
        <strain evidence="5 6">Co17</strain>
    </source>
</reference>
<evidence type="ECO:0000259" key="3">
    <source>
        <dbReference type="Pfam" id="PF00501"/>
    </source>
</evidence>
<dbReference type="InterPro" id="IPR020845">
    <property type="entry name" value="AMP-binding_CS"/>
</dbReference>
<feature type="domain" description="AMP-dependent synthetase/ligase" evidence="3">
    <location>
        <begin position="9"/>
        <end position="348"/>
    </location>
</feature>
<dbReference type="AlphaFoldDB" id="A0A2S0KC05"/>
<dbReference type="GO" id="GO:0031956">
    <property type="term" value="F:medium-chain fatty acid-CoA ligase activity"/>
    <property type="evidence" value="ECO:0007669"/>
    <property type="project" value="TreeGrafter"/>
</dbReference>
<evidence type="ECO:0000259" key="4">
    <source>
        <dbReference type="Pfam" id="PF13193"/>
    </source>
</evidence>
<dbReference type="PANTHER" id="PTHR43201:SF5">
    <property type="entry name" value="MEDIUM-CHAIN ACYL-COA LIGASE ACSF2, MITOCHONDRIAL"/>
    <property type="match status" value="1"/>
</dbReference>
<dbReference type="Pfam" id="PF13193">
    <property type="entry name" value="AMP-binding_C"/>
    <property type="match status" value="1"/>
</dbReference>
<dbReference type="Proteomes" id="UP000239814">
    <property type="component" value="Chromosome"/>
</dbReference>
<comment type="similarity">
    <text evidence="1">Belongs to the ATP-dependent AMP-binding enzyme family.</text>
</comment>
<dbReference type="KEGG" id="git:C6V83_01690"/>
<name>A0A2S0KC05_9ACTN</name>
<dbReference type="InterPro" id="IPR045851">
    <property type="entry name" value="AMP-bd_C_sf"/>
</dbReference>
<proteinExistence type="inferred from homology"/>